<keyword evidence="1" id="KW-0472">Membrane</keyword>
<dbReference type="PANTHER" id="PTHR35043:SF7">
    <property type="entry name" value="TRANSCRIPTION FACTOR DOMAIN-CONTAINING PROTEIN"/>
    <property type="match status" value="1"/>
</dbReference>
<proteinExistence type="predicted"/>
<dbReference type="EMBL" id="KN824418">
    <property type="protein sequence ID" value="KIM20612.1"/>
    <property type="molecule type" value="Genomic_DNA"/>
</dbReference>
<keyword evidence="2" id="KW-0732">Signal</keyword>
<reference evidence="3 4" key="1">
    <citation type="submission" date="2014-04" db="EMBL/GenBank/DDBJ databases">
        <authorList>
            <consortium name="DOE Joint Genome Institute"/>
            <person name="Kuo A."/>
            <person name="Zuccaro A."/>
            <person name="Kohler A."/>
            <person name="Nagy L.G."/>
            <person name="Floudas D."/>
            <person name="Copeland A."/>
            <person name="Barry K.W."/>
            <person name="Cichocki N."/>
            <person name="Veneault-Fourrey C."/>
            <person name="LaButti K."/>
            <person name="Lindquist E.A."/>
            <person name="Lipzen A."/>
            <person name="Lundell T."/>
            <person name="Morin E."/>
            <person name="Murat C."/>
            <person name="Sun H."/>
            <person name="Tunlid A."/>
            <person name="Henrissat B."/>
            <person name="Grigoriev I.V."/>
            <person name="Hibbett D.S."/>
            <person name="Martin F."/>
            <person name="Nordberg H.P."/>
            <person name="Cantor M.N."/>
            <person name="Hua S.X."/>
        </authorList>
    </citation>
    <scope>NUCLEOTIDE SEQUENCE [LARGE SCALE GENOMIC DNA]</scope>
    <source>
        <strain evidence="3 4">MAFF 305830</strain>
    </source>
</reference>
<feature type="chain" id="PRO_5002173771" evidence="2">
    <location>
        <begin position="17"/>
        <end position="459"/>
    </location>
</feature>
<feature type="transmembrane region" description="Helical" evidence="1">
    <location>
        <begin position="242"/>
        <end position="260"/>
    </location>
</feature>
<protein>
    <submittedName>
        <fullName evidence="3">Uncharacterized protein</fullName>
    </submittedName>
</protein>
<evidence type="ECO:0000256" key="1">
    <source>
        <dbReference type="SAM" id="Phobius"/>
    </source>
</evidence>
<dbReference type="PANTHER" id="PTHR35043">
    <property type="entry name" value="TRANSCRIPTION FACTOR DOMAIN-CONTAINING PROTEIN"/>
    <property type="match status" value="1"/>
</dbReference>
<accession>A0A0C2WSW8</accession>
<organism evidence="3 4">
    <name type="scientific">Serendipita vermifera MAFF 305830</name>
    <dbReference type="NCBI Taxonomy" id="933852"/>
    <lineage>
        <taxon>Eukaryota</taxon>
        <taxon>Fungi</taxon>
        <taxon>Dikarya</taxon>
        <taxon>Basidiomycota</taxon>
        <taxon>Agaricomycotina</taxon>
        <taxon>Agaricomycetes</taxon>
        <taxon>Sebacinales</taxon>
        <taxon>Serendipitaceae</taxon>
        <taxon>Serendipita</taxon>
    </lineage>
</organism>
<dbReference type="AlphaFoldDB" id="A0A0C2WSW8"/>
<dbReference type="Proteomes" id="UP000054097">
    <property type="component" value="Unassembled WGS sequence"/>
</dbReference>
<keyword evidence="4" id="KW-1185">Reference proteome</keyword>
<evidence type="ECO:0000313" key="3">
    <source>
        <dbReference type="EMBL" id="KIM20612.1"/>
    </source>
</evidence>
<evidence type="ECO:0000256" key="2">
    <source>
        <dbReference type="SAM" id="SignalP"/>
    </source>
</evidence>
<keyword evidence="1" id="KW-0812">Transmembrane</keyword>
<feature type="signal peptide" evidence="2">
    <location>
        <begin position="1"/>
        <end position="16"/>
    </location>
</feature>
<dbReference type="OrthoDB" id="9451547at2759"/>
<sequence>MLILLLTYYLAQSAHSEAGPIPASIDVRDVASCDGQYSQRSLANIVWSCLSTIFLCTWVAVHPNVHFRAEKQTERWTEKWLWDPLLEIATYKLPLFLWALLVPEYILAWAARQYIQAGVIREKGKLPGWKRTHGHFMIMGGFHLFRLPDNAPSVPLPLGSLEPSEFVIPSSRHSRIHEIPVCPLTFKDVPVDVLEIIAPTETELKDRGKSDVLTKIIVLVQTLWFVIQCIARGSQRLPLTELEVVTLAYATLNFFIYAFWWDKPRNVECPVRVYKTSMVSNKESEGQLEEWGGNWASRGVQKILIYSIGGQDSYVKISEKHSIPMFWSGGTGANLTNAGLGSSILGSAFGAIHCIAWSSEFPSRPELVLWRISCVSMIIVPFLVAIICALIMAYQQMENEELPWWMVAIFVPCVILLFLSAWLYIASRIATLVIAFTNLRSLPLAAFTSVDWTTFIPHI</sequence>
<evidence type="ECO:0000313" key="4">
    <source>
        <dbReference type="Proteomes" id="UP000054097"/>
    </source>
</evidence>
<keyword evidence="1" id="KW-1133">Transmembrane helix</keyword>
<name>A0A0C2WSW8_SERVB</name>
<feature type="transmembrane region" description="Helical" evidence="1">
    <location>
        <begin position="368"/>
        <end position="392"/>
    </location>
</feature>
<feature type="transmembrane region" description="Helical" evidence="1">
    <location>
        <begin position="404"/>
        <end position="425"/>
    </location>
</feature>
<reference evidence="4" key="2">
    <citation type="submission" date="2015-01" db="EMBL/GenBank/DDBJ databases">
        <title>Evolutionary Origins and Diversification of the Mycorrhizal Mutualists.</title>
        <authorList>
            <consortium name="DOE Joint Genome Institute"/>
            <consortium name="Mycorrhizal Genomics Consortium"/>
            <person name="Kohler A."/>
            <person name="Kuo A."/>
            <person name="Nagy L.G."/>
            <person name="Floudas D."/>
            <person name="Copeland A."/>
            <person name="Barry K.W."/>
            <person name="Cichocki N."/>
            <person name="Veneault-Fourrey C."/>
            <person name="LaButti K."/>
            <person name="Lindquist E.A."/>
            <person name="Lipzen A."/>
            <person name="Lundell T."/>
            <person name="Morin E."/>
            <person name="Murat C."/>
            <person name="Riley R."/>
            <person name="Ohm R."/>
            <person name="Sun H."/>
            <person name="Tunlid A."/>
            <person name="Henrissat B."/>
            <person name="Grigoriev I.V."/>
            <person name="Hibbett D.S."/>
            <person name="Martin F."/>
        </authorList>
    </citation>
    <scope>NUCLEOTIDE SEQUENCE [LARGE SCALE GENOMIC DNA]</scope>
    <source>
        <strain evidence="4">MAFF 305830</strain>
    </source>
</reference>
<gene>
    <name evidence="3" type="ORF">M408DRAFT_307067</name>
</gene>
<dbReference type="HOGENOM" id="CLU_022883_6_1_1"/>